<reference evidence="1" key="1">
    <citation type="submission" date="2020-04" db="EMBL/GenBank/DDBJ databases">
        <authorList>
            <person name="Chiriac C."/>
            <person name="Salcher M."/>
            <person name="Ghai R."/>
            <person name="Kavagutti S V."/>
        </authorList>
    </citation>
    <scope>NUCLEOTIDE SEQUENCE</scope>
</reference>
<evidence type="ECO:0000313" key="1">
    <source>
        <dbReference type="EMBL" id="CAB4136906.1"/>
    </source>
</evidence>
<proteinExistence type="predicted"/>
<protein>
    <submittedName>
        <fullName evidence="1">Uncharacterized protein</fullName>
    </submittedName>
</protein>
<name>A0A6J5LV67_9CAUD</name>
<organism evidence="1">
    <name type="scientific">uncultured Caudovirales phage</name>
    <dbReference type="NCBI Taxonomy" id="2100421"/>
    <lineage>
        <taxon>Viruses</taxon>
        <taxon>Duplodnaviria</taxon>
        <taxon>Heunggongvirae</taxon>
        <taxon>Uroviricota</taxon>
        <taxon>Caudoviricetes</taxon>
        <taxon>Peduoviridae</taxon>
        <taxon>Maltschvirus</taxon>
        <taxon>Maltschvirus maltsch</taxon>
    </lineage>
</organism>
<sequence>MASRPAPVPAPVEDPEVPQQPVRARWIDTQPVFVPAQAAIVRYGDEIWVTPEQLASPNQPTIPWSDDWVADPELAAIAAKEG</sequence>
<accession>A0A6J5LV67</accession>
<dbReference type="EMBL" id="LR796326">
    <property type="protein sequence ID" value="CAB4136906.1"/>
    <property type="molecule type" value="Genomic_DNA"/>
</dbReference>
<gene>
    <name evidence="1" type="ORF">UFOVP314_39</name>
</gene>